<proteinExistence type="predicted"/>
<dbReference type="EMBL" id="BARU01005777">
    <property type="protein sequence ID" value="GAH41212.1"/>
    <property type="molecule type" value="Genomic_DNA"/>
</dbReference>
<reference evidence="3" key="1">
    <citation type="journal article" date="2014" name="Front. Microbiol.">
        <title>High frequency of phylogenetically diverse reductive dehalogenase-homologous genes in deep subseafloor sedimentary metagenomes.</title>
        <authorList>
            <person name="Kawai M."/>
            <person name="Futagami T."/>
            <person name="Toyoda A."/>
            <person name="Takaki Y."/>
            <person name="Nishi S."/>
            <person name="Hori S."/>
            <person name="Arai W."/>
            <person name="Tsubouchi T."/>
            <person name="Morono Y."/>
            <person name="Uchiyama I."/>
            <person name="Ito T."/>
            <person name="Fujiyama A."/>
            <person name="Inagaki F."/>
            <person name="Takami H."/>
        </authorList>
    </citation>
    <scope>NUCLEOTIDE SEQUENCE</scope>
    <source>
        <strain evidence="3">Expedition CK06-06</strain>
    </source>
</reference>
<dbReference type="SUPFAM" id="SSF53448">
    <property type="entry name" value="Nucleotide-diphospho-sugar transferases"/>
    <property type="match status" value="1"/>
</dbReference>
<evidence type="ECO:0000259" key="2">
    <source>
        <dbReference type="Pfam" id="PF00535"/>
    </source>
</evidence>
<dbReference type="InterPro" id="IPR029044">
    <property type="entry name" value="Nucleotide-diphossugar_trans"/>
</dbReference>
<name>X1F8D1_9ZZZZ</name>
<keyword evidence="1" id="KW-1133">Transmembrane helix</keyword>
<evidence type="ECO:0000256" key="1">
    <source>
        <dbReference type="SAM" id="Phobius"/>
    </source>
</evidence>
<sequence length="286" mass="32144">MQISIIIPVHNEEKSIALVLKEIEDVMNRSRSSYEIIVVNDGSTDKTLQVLKSSGSNIKVVNHRVNRGYGASLKTGICNAQHEIVVITDADGTYPNERIPELVNYIKDYDMVVGARTGVSVKIPLIRKPAKWVINRLANYLTGVKIPDLNSGLRVMKKAIANKFARLLPDQFSYTATITLAMITNGYQVKYIPVDYHARIGQSKIKPIRDTLNFIQLIVRTVMYFNPLKVFIPLSLVLFFMSVGVFLYSYFFTPKVMDVTTVILFVSAIQVLAIGMVADLVNKRIE</sequence>
<gene>
    <name evidence="3" type="ORF">S03H2_11306</name>
</gene>
<dbReference type="AlphaFoldDB" id="X1F8D1"/>
<feature type="domain" description="Glycosyltransferase 2-like" evidence="2">
    <location>
        <begin position="4"/>
        <end position="161"/>
    </location>
</feature>
<organism evidence="3">
    <name type="scientific">marine sediment metagenome</name>
    <dbReference type="NCBI Taxonomy" id="412755"/>
    <lineage>
        <taxon>unclassified sequences</taxon>
        <taxon>metagenomes</taxon>
        <taxon>ecological metagenomes</taxon>
    </lineage>
</organism>
<comment type="caution">
    <text evidence="3">The sequence shown here is derived from an EMBL/GenBank/DDBJ whole genome shotgun (WGS) entry which is preliminary data.</text>
</comment>
<feature type="transmembrane region" description="Helical" evidence="1">
    <location>
        <begin position="262"/>
        <end position="281"/>
    </location>
</feature>
<accession>X1F8D1</accession>
<evidence type="ECO:0000313" key="3">
    <source>
        <dbReference type="EMBL" id="GAH41212.1"/>
    </source>
</evidence>
<keyword evidence="1" id="KW-0812">Transmembrane</keyword>
<feature type="transmembrane region" description="Helical" evidence="1">
    <location>
        <begin position="230"/>
        <end position="250"/>
    </location>
</feature>
<dbReference type="CDD" id="cd04179">
    <property type="entry name" value="DPM_DPG-synthase_like"/>
    <property type="match status" value="1"/>
</dbReference>
<dbReference type="Pfam" id="PF00535">
    <property type="entry name" value="Glycos_transf_2"/>
    <property type="match status" value="1"/>
</dbReference>
<keyword evidence="1" id="KW-0472">Membrane</keyword>
<dbReference type="InterPro" id="IPR001173">
    <property type="entry name" value="Glyco_trans_2-like"/>
</dbReference>
<dbReference type="PANTHER" id="PTHR48090">
    <property type="entry name" value="UNDECAPRENYL-PHOSPHATE 4-DEOXY-4-FORMAMIDO-L-ARABINOSE TRANSFERASE-RELATED"/>
    <property type="match status" value="1"/>
</dbReference>
<dbReference type="Gene3D" id="3.90.550.10">
    <property type="entry name" value="Spore Coat Polysaccharide Biosynthesis Protein SpsA, Chain A"/>
    <property type="match status" value="1"/>
</dbReference>
<dbReference type="InterPro" id="IPR050256">
    <property type="entry name" value="Glycosyltransferase_2"/>
</dbReference>
<protein>
    <recommendedName>
        <fullName evidence="2">Glycosyltransferase 2-like domain-containing protein</fullName>
    </recommendedName>
</protein>